<dbReference type="AlphaFoldDB" id="A0A0F9R8H9"/>
<organism evidence="1">
    <name type="scientific">marine sediment metagenome</name>
    <dbReference type="NCBI Taxonomy" id="412755"/>
    <lineage>
        <taxon>unclassified sequences</taxon>
        <taxon>metagenomes</taxon>
        <taxon>ecological metagenomes</taxon>
    </lineage>
</organism>
<sequence>MIHIDYGFDEPHKKKHRDGTESVRLVFRWSCDLCHVDDQALQPDEGIDAIVSHLSNFHERAELVRFGTILTKGMAASAKLANPGSPAEDDAVDGIAESMATYITTGY</sequence>
<dbReference type="EMBL" id="LAZR01003889">
    <property type="protein sequence ID" value="KKN13748.1"/>
    <property type="molecule type" value="Genomic_DNA"/>
</dbReference>
<feature type="non-terminal residue" evidence="1">
    <location>
        <position position="107"/>
    </location>
</feature>
<name>A0A0F9R8H9_9ZZZZ</name>
<accession>A0A0F9R8H9</accession>
<reference evidence="1" key="1">
    <citation type="journal article" date="2015" name="Nature">
        <title>Complex archaea that bridge the gap between prokaryotes and eukaryotes.</title>
        <authorList>
            <person name="Spang A."/>
            <person name="Saw J.H."/>
            <person name="Jorgensen S.L."/>
            <person name="Zaremba-Niedzwiedzka K."/>
            <person name="Martijn J."/>
            <person name="Lind A.E."/>
            <person name="van Eijk R."/>
            <person name="Schleper C."/>
            <person name="Guy L."/>
            <person name="Ettema T.J."/>
        </authorList>
    </citation>
    <scope>NUCLEOTIDE SEQUENCE</scope>
</reference>
<gene>
    <name evidence="1" type="ORF">LCGC14_1003310</name>
</gene>
<evidence type="ECO:0000313" key="1">
    <source>
        <dbReference type="EMBL" id="KKN13748.1"/>
    </source>
</evidence>
<protein>
    <submittedName>
        <fullName evidence="1">Uncharacterized protein</fullName>
    </submittedName>
</protein>
<comment type="caution">
    <text evidence="1">The sequence shown here is derived from an EMBL/GenBank/DDBJ whole genome shotgun (WGS) entry which is preliminary data.</text>
</comment>
<proteinExistence type="predicted"/>